<evidence type="ECO:0000313" key="1">
    <source>
        <dbReference type="EMBL" id="CAL95957.1"/>
    </source>
</evidence>
<dbReference type="STRING" id="62928.azo3341"/>
<gene>
    <name evidence="1" type="ordered locus">azo3341</name>
</gene>
<accession>A1KAV1</accession>
<dbReference type="KEGG" id="azo:azo3341"/>
<evidence type="ECO:0000313" key="2">
    <source>
        <dbReference type="Proteomes" id="UP000002588"/>
    </source>
</evidence>
<dbReference type="EMBL" id="AM406670">
    <property type="protein sequence ID" value="CAL95957.1"/>
    <property type="molecule type" value="Genomic_DNA"/>
</dbReference>
<dbReference type="Proteomes" id="UP000002588">
    <property type="component" value="Chromosome"/>
</dbReference>
<reference evidence="1 2" key="1">
    <citation type="journal article" date="2006" name="Nat. Biotechnol.">
        <title>Complete genome of the mutualistic, N2-fixing grass endophyte Azoarcus sp. strain BH72.</title>
        <authorList>
            <person name="Krause A."/>
            <person name="Ramakumar A."/>
            <person name="Bartels D."/>
            <person name="Battistoni F."/>
            <person name="Bekel T."/>
            <person name="Boch J."/>
            <person name="Boehm M."/>
            <person name="Friedrich F."/>
            <person name="Hurek T."/>
            <person name="Krause L."/>
            <person name="Linke B."/>
            <person name="McHardy A.C."/>
            <person name="Sarkar A."/>
            <person name="Schneiker S."/>
            <person name="Syed A.A."/>
            <person name="Thauer R."/>
            <person name="Vorhoelter F.-J."/>
            <person name="Weidner S."/>
            <person name="Puehler A."/>
            <person name="Reinhold-Hurek B."/>
            <person name="Kaiser O."/>
            <person name="Goesmann A."/>
        </authorList>
    </citation>
    <scope>NUCLEOTIDE SEQUENCE [LARGE SCALE GENOMIC DNA]</scope>
    <source>
        <strain evidence="1 2">BH72</strain>
    </source>
</reference>
<protein>
    <submittedName>
        <fullName evidence="1">Uncharacterized protein</fullName>
    </submittedName>
</protein>
<proteinExistence type="predicted"/>
<name>A1KAV1_AZOSB</name>
<dbReference type="AlphaFoldDB" id="A1KAV1"/>
<organism evidence="1 2">
    <name type="scientific">Azoarcus sp. (strain BH72)</name>
    <dbReference type="NCBI Taxonomy" id="418699"/>
    <lineage>
        <taxon>Bacteria</taxon>
        <taxon>Pseudomonadati</taxon>
        <taxon>Pseudomonadota</taxon>
        <taxon>Betaproteobacteria</taxon>
        <taxon>Rhodocyclales</taxon>
        <taxon>Zoogloeaceae</taxon>
        <taxon>Azoarcus</taxon>
    </lineage>
</organism>
<sequence length="57" mass="6397">MTITSTINQCQMLNEPILLSLILQSGGTNRAGGHRSDALMKMIHRRYHCSWKPSGLK</sequence>
<dbReference type="HOGENOM" id="CLU_2986630_0_0_4"/>
<keyword evidence="2" id="KW-1185">Reference proteome</keyword>